<evidence type="ECO:0000256" key="4">
    <source>
        <dbReference type="ARBA" id="ARBA00022989"/>
    </source>
</evidence>
<comment type="subcellular location">
    <subcellularLocation>
        <location evidence="1">Cell membrane</location>
        <topology evidence="1">Multi-pass membrane protein</topology>
    </subcellularLocation>
</comment>
<comment type="caution">
    <text evidence="8">The sequence shown here is derived from an EMBL/GenBank/DDBJ whole genome shotgun (WGS) entry which is preliminary data.</text>
</comment>
<evidence type="ECO:0000256" key="1">
    <source>
        <dbReference type="ARBA" id="ARBA00004651"/>
    </source>
</evidence>
<dbReference type="AlphaFoldDB" id="A0A0R2MXU8"/>
<evidence type="ECO:0000313" key="9">
    <source>
        <dbReference type="Proteomes" id="UP000050969"/>
    </source>
</evidence>
<evidence type="ECO:0000256" key="6">
    <source>
        <dbReference type="SAM" id="Phobius"/>
    </source>
</evidence>
<gene>
    <name evidence="8" type="ORF">IV56_GL002380</name>
</gene>
<keyword evidence="4 6" id="KW-1133">Transmembrane helix</keyword>
<keyword evidence="5 6" id="KW-0472">Membrane</keyword>
<evidence type="ECO:0000256" key="2">
    <source>
        <dbReference type="ARBA" id="ARBA00022475"/>
    </source>
</evidence>
<organism evidence="8 9">
    <name type="scientific">Lacticaseibacillus saniviri JCM 17471 = DSM 24301</name>
    <dbReference type="NCBI Taxonomy" id="1293598"/>
    <lineage>
        <taxon>Bacteria</taxon>
        <taxon>Bacillati</taxon>
        <taxon>Bacillota</taxon>
        <taxon>Bacilli</taxon>
        <taxon>Lactobacillales</taxon>
        <taxon>Lactobacillaceae</taxon>
        <taxon>Lacticaseibacillus</taxon>
    </lineage>
</organism>
<dbReference type="PATRIC" id="fig|1293598.4.peg.2481"/>
<dbReference type="InterPro" id="IPR027379">
    <property type="entry name" value="CLS_N"/>
</dbReference>
<sequence>MNNSQFFTDNLPFFIPLIILEVGLMLTALIHVLRHPHYRFGNRIMWVLIVVLLQIIGPIIYFAFGRESEA</sequence>
<evidence type="ECO:0000256" key="5">
    <source>
        <dbReference type="ARBA" id="ARBA00023136"/>
    </source>
</evidence>
<dbReference type="STRING" id="1293598.IV56_GL002380"/>
<evidence type="ECO:0000256" key="3">
    <source>
        <dbReference type="ARBA" id="ARBA00022692"/>
    </source>
</evidence>
<feature type="domain" description="Cardiolipin synthase N-terminal" evidence="7">
    <location>
        <begin position="24"/>
        <end position="66"/>
    </location>
</feature>
<feature type="transmembrane region" description="Helical" evidence="6">
    <location>
        <begin position="13"/>
        <end position="33"/>
    </location>
</feature>
<accession>A0A0R2MXU8</accession>
<reference evidence="8 9" key="1">
    <citation type="journal article" date="2015" name="Genome Announc.">
        <title>Expanding the biotechnology potential of lactobacilli through comparative genomics of 213 strains and associated genera.</title>
        <authorList>
            <person name="Sun Z."/>
            <person name="Harris H.M."/>
            <person name="McCann A."/>
            <person name="Guo C."/>
            <person name="Argimon S."/>
            <person name="Zhang W."/>
            <person name="Yang X."/>
            <person name="Jeffery I.B."/>
            <person name="Cooney J.C."/>
            <person name="Kagawa T.F."/>
            <person name="Liu W."/>
            <person name="Song Y."/>
            <person name="Salvetti E."/>
            <person name="Wrobel A."/>
            <person name="Rasinkangas P."/>
            <person name="Parkhill J."/>
            <person name="Rea M.C."/>
            <person name="O'Sullivan O."/>
            <person name="Ritari J."/>
            <person name="Douillard F.P."/>
            <person name="Paul Ross R."/>
            <person name="Yang R."/>
            <person name="Briner A.E."/>
            <person name="Felis G.E."/>
            <person name="de Vos W.M."/>
            <person name="Barrangou R."/>
            <person name="Klaenhammer T.R."/>
            <person name="Caufield P.W."/>
            <person name="Cui Y."/>
            <person name="Zhang H."/>
            <person name="O'Toole P.W."/>
        </authorList>
    </citation>
    <scope>NUCLEOTIDE SEQUENCE [LARGE SCALE GENOMIC DNA]</scope>
    <source>
        <strain evidence="8 9">DSM 24301</strain>
    </source>
</reference>
<dbReference type="Pfam" id="PF13396">
    <property type="entry name" value="PLDc_N"/>
    <property type="match status" value="1"/>
</dbReference>
<keyword evidence="2" id="KW-1003">Cell membrane</keyword>
<keyword evidence="9" id="KW-1185">Reference proteome</keyword>
<feature type="transmembrane region" description="Helical" evidence="6">
    <location>
        <begin position="45"/>
        <end position="64"/>
    </location>
</feature>
<evidence type="ECO:0000259" key="7">
    <source>
        <dbReference type="Pfam" id="PF13396"/>
    </source>
</evidence>
<dbReference type="Proteomes" id="UP000050969">
    <property type="component" value="Unassembled WGS sequence"/>
</dbReference>
<keyword evidence="3 6" id="KW-0812">Transmembrane</keyword>
<dbReference type="GO" id="GO:0005886">
    <property type="term" value="C:plasma membrane"/>
    <property type="evidence" value="ECO:0007669"/>
    <property type="project" value="UniProtKB-SubCell"/>
</dbReference>
<name>A0A0R2MXU8_9LACO</name>
<dbReference type="EMBL" id="JQCE01000064">
    <property type="protein sequence ID" value="KRO15610.1"/>
    <property type="molecule type" value="Genomic_DNA"/>
</dbReference>
<protein>
    <recommendedName>
        <fullName evidence="7">Cardiolipin synthase N-terminal domain-containing protein</fullName>
    </recommendedName>
</protein>
<evidence type="ECO:0000313" key="8">
    <source>
        <dbReference type="EMBL" id="KRO15610.1"/>
    </source>
</evidence>
<proteinExistence type="predicted"/>
<dbReference type="RefSeq" id="WP_054776570.1">
    <property type="nucleotide sequence ID" value="NZ_BBBX01000002.1"/>
</dbReference>